<dbReference type="Pfam" id="PF00646">
    <property type="entry name" value="F-box"/>
    <property type="match status" value="2"/>
</dbReference>
<dbReference type="Proteomes" id="UP000266723">
    <property type="component" value="Unassembled WGS sequence"/>
</dbReference>
<dbReference type="PROSITE" id="PS50181">
    <property type="entry name" value="FBOX"/>
    <property type="match status" value="2"/>
</dbReference>
<dbReference type="InterPro" id="IPR006566">
    <property type="entry name" value="FBD"/>
</dbReference>
<dbReference type="EMBL" id="QGKV02000297">
    <property type="protein sequence ID" value="KAF3608321.1"/>
    <property type="molecule type" value="Genomic_DNA"/>
</dbReference>
<evidence type="ECO:0000313" key="2">
    <source>
        <dbReference type="EMBL" id="KAF3608321.1"/>
    </source>
</evidence>
<dbReference type="PANTHER" id="PTHR31900:SF33">
    <property type="entry name" value="PROTEIN WITH RNI-LIKE_FBD-LIKE DOMAIN"/>
    <property type="match status" value="1"/>
</dbReference>
<dbReference type="CDD" id="cd22160">
    <property type="entry name" value="F-box_AtFBL13-like"/>
    <property type="match status" value="2"/>
</dbReference>
<keyword evidence="3" id="KW-1185">Reference proteome</keyword>
<dbReference type="InterPro" id="IPR050232">
    <property type="entry name" value="FBL13/AtMIF1-like"/>
</dbReference>
<sequence length="927" mass="105626">MDSNQRNLDRLCNLPDSLLCKILSDFPTKESVRTSVLSKRWRNLWLNVPSLDLDSSGIRGDDAFVSFMDRFLCSENEQHLETFKLCYRVREHDATRFKSWIDAVTRRGILHLSLCNDVDEDTLVKMPPSLYSCERLVNLDLRCVFLDHPESVSLPCVKIMHLWMVIYDGGDSTLETLISSCPVLEELTIVRCDDSLEAVRVRSQSLKSFNIDCERDESEGHVVAIDAPRLECMTLTDYVSDSFIIHGIGPSAKVKIFVSFNGEDDEPLDPDDSSKITMIRNFLTGLSTVSDMIISADALNVIHDYCEMEKLPKFSNLSYLEACFEDTKWEMLPVLLESCPILRSVVLEFDRLPETEQVDLSLVPQCFQSSLEFVHLKTPYILSRKNKRAIVGTSINRKLAKYFLENGAALKKLTLSQSFWTIIRQVKSIPRRSTGCEVTDKLRVSSSSSSSPPRKSVWCFAGELTVVSVLLALDMDGETGVKEKQRNFDRLSNLPDSLLCKIFSDFSTKESVCTSVLSKRWRNLWLNIPSLDLDSREFSGDDVFVSFMDRFFGSENKQHLKRFKLKYWVHHEHSESRFKSWIDAVTGRRILHLSVEVDEDTLVKMPPSLFSCERLVNLDLNRVFLDHHGSVSLPCVKIIHLGMLKYDGDLTLETLISGCPVLEELTIFRYANDNLKAMGVRSQSLKSFCIFTEYRYINAYSDNFVVAIDAPRLESMYLTDHLSESFVIHNIGPYAKVEIDVLFNREPGALLESNDYSRITMLSGFLTGLSTVSEMTISFDTLNIIYQYCEMKQLPQFSNLCFLDACFHYTSWEMLPDLLESCPNLHYVVLEFIWLPEIEDAVLSLVPQCFESSLEFVHLTTACGDSVHDEERPLTGTSSEMKLAEYFLENCEALKKLTVSLSFCNAIKEIKSIPGSSTGVEVVILDY</sequence>
<dbReference type="SUPFAM" id="SSF81383">
    <property type="entry name" value="F-box domain"/>
    <property type="match status" value="2"/>
</dbReference>
<dbReference type="Pfam" id="PF08387">
    <property type="entry name" value="FBD"/>
    <property type="match status" value="2"/>
</dbReference>
<protein>
    <recommendedName>
        <fullName evidence="1">F-box domain-containing protein</fullName>
    </recommendedName>
</protein>
<gene>
    <name evidence="2" type="ORF">DY000_02045590</name>
</gene>
<dbReference type="Gene3D" id="3.80.10.10">
    <property type="entry name" value="Ribonuclease Inhibitor"/>
    <property type="match status" value="2"/>
</dbReference>
<name>A0ABQ7EY22_BRACR</name>
<evidence type="ECO:0000259" key="1">
    <source>
        <dbReference type="PROSITE" id="PS50181"/>
    </source>
</evidence>
<dbReference type="InterPro" id="IPR036047">
    <property type="entry name" value="F-box-like_dom_sf"/>
</dbReference>
<dbReference type="SUPFAM" id="SSF52047">
    <property type="entry name" value="RNI-like"/>
    <property type="match status" value="2"/>
</dbReference>
<dbReference type="PANTHER" id="PTHR31900">
    <property type="entry name" value="F-BOX/RNI SUPERFAMILY PROTEIN-RELATED"/>
    <property type="match status" value="1"/>
</dbReference>
<dbReference type="Pfam" id="PF24758">
    <property type="entry name" value="LRR_At5g56370"/>
    <property type="match status" value="2"/>
</dbReference>
<dbReference type="InterPro" id="IPR032675">
    <property type="entry name" value="LRR_dom_sf"/>
</dbReference>
<reference evidence="2 3" key="1">
    <citation type="journal article" date="2020" name="BMC Genomics">
        <title>Intraspecific diversification of the crop wild relative Brassica cretica Lam. using demographic model selection.</title>
        <authorList>
            <person name="Kioukis A."/>
            <person name="Michalopoulou V.A."/>
            <person name="Briers L."/>
            <person name="Pirintsos S."/>
            <person name="Studholme D.J."/>
            <person name="Pavlidis P."/>
            <person name="Sarris P.F."/>
        </authorList>
    </citation>
    <scope>NUCLEOTIDE SEQUENCE [LARGE SCALE GENOMIC DNA]</scope>
    <source>
        <strain evidence="3">cv. PFS-1207/04</strain>
    </source>
</reference>
<dbReference type="InterPro" id="IPR053781">
    <property type="entry name" value="F-box_AtFBL13-like"/>
</dbReference>
<dbReference type="InterPro" id="IPR001810">
    <property type="entry name" value="F-box_dom"/>
</dbReference>
<dbReference type="InterPro" id="IPR055411">
    <property type="entry name" value="LRR_FXL15/At3g58940/PEG3-like"/>
</dbReference>
<feature type="domain" description="F-box" evidence="1">
    <location>
        <begin position="488"/>
        <end position="524"/>
    </location>
</feature>
<proteinExistence type="predicted"/>
<dbReference type="SMART" id="SM00579">
    <property type="entry name" value="FBD"/>
    <property type="match status" value="2"/>
</dbReference>
<comment type="caution">
    <text evidence="2">The sequence shown here is derived from an EMBL/GenBank/DDBJ whole genome shotgun (WGS) entry which is preliminary data.</text>
</comment>
<evidence type="ECO:0000313" key="3">
    <source>
        <dbReference type="Proteomes" id="UP000266723"/>
    </source>
</evidence>
<organism evidence="2 3">
    <name type="scientific">Brassica cretica</name>
    <name type="common">Mustard</name>
    <dbReference type="NCBI Taxonomy" id="69181"/>
    <lineage>
        <taxon>Eukaryota</taxon>
        <taxon>Viridiplantae</taxon>
        <taxon>Streptophyta</taxon>
        <taxon>Embryophyta</taxon>
        <taxon>Tracheophyta</taxon>
        <taxon>Spermatophyta</taxon>
        <taxon>Magnoliopsida</taxon>
        <taxon>eudicotyledons</taxon>
        <taxon>Gunneridae</taxon>
        <taxon>Pentapetalae</taxon>
        <taxon>rosids</taxon>
        <taxon>malvids</taxon>
        <taxon>Brassicales</taxon>
        <taxon>Brassicaceae</taxon>
        <taxon>Brassiceae</taxon>
        <taxon>Brassica</taxon>
    </lineage>
</organism>
<feature type="domain" description="F-box" evidence="1">
    <location>
        <begin position="8"/>
        <end position="44"/>
    </location>
</feature>
<accession>A0ABQ7EY22</accession>
<dbReference type="SMART" id="SM00256">
    <property type="entry name" value="FBOX"/>
    <property type="match status" value="2"/>
</dbReference>